<dbReference type="RefSeq" id="WP_103931819.1">
    <property type="nucleotide sequence ID" value="NZ_FNVA01000001.1"/>
</dbReference>
<gene>
    <name evidence="7" type="ORF">SAMN05421819_0967</name>
</gene>
<dbReference type="Pfam" id="PF04932">
    <property type="entry name" value="Wzy_C"/>
    <property type="match status" value="1"/>
</dbReference>
<feature type="transmembrane region" description="Helical" evidence="5">
    <location>
        <begin position="394"/>
        <end position="427"/>
    </location>
</feature>
<evidence type="ECO:0000313" key="8">
    <source>
        <dbReference type="Proteomes" id="UP000236728"/>
    </source>
</evidence>
<evidence type="ECO:0000256" key="5">
    <source>
        <dbReference type="SAM" id="Phobius"/>
    </source>
</evidence>
<dbReference type="PANTHER" id="PTHR37422:SF17">
    <property type="entry name" value="O-ANTIGEN LIGASE"/>
    <property type="match status" value="1"/>
</dbReference>
<comment type="subcellular location">
    <subcellularLocation>
        <location evidence="1">Membrane</location>
        <topology evidence="1">Multi-pass membrane protein</topology>
    </subcellularLocation>
</comment>
<feature type="transmembrane region" description="Helical" evidence="5">
    <location>
        <begin position="153"/>
        <end position="176"/>
    </location>
</feature>
<dbReference type="InterPro" id="IPR007016">
    <property type="entry name" value="O-antigen_ligase-rel_domated"/>
</dbReference>
<reference evidence="7 8" key="1">
    <citation type="submission" date="2016-10" db="EMBL/GenBank/DDBJ databases">
        <authorList>
            <person name="de Groot N.N."/>
        </authorList>
    </citation>
    <scope>NUCLEOTIDE SEQUENCE [LARGE SCALE GENOMIC DNA]</scope>
    <source>
        <strain evidence="7 8">DSM 22489</strain>
    </source>
</reference>
<organism evidence="7 8">
    <name type="scientific">Bryocella elongata</name>
    <dbReference type="NCBI Taxonomy" id="863522"/>
    <lineage>
        <taxon>Bacteria</taxon>
        <taxon>Pseudomonadati</taxon>
        <taxon>Acidobacteriota</taxon>
        <taxon>Terriglobia</taxon>
        <taxon>Terriglobales</taxon>
        <taxon>Acidobacteriaceae</taxon>
        <taxon>Bryocella</taxon>
    </lineage>
</organism>
<evidence type="ECO:0000256" key="2">
    <source>
        <dbReference type="ARBA" id="ARBA00022692"/>
    </source>
</evidence>
<protein>
    <submittedName>
        <fullName evidence="7">O-antigen ligase</fullName>
    </submittedName>
</protein>
<dbReference type="EMBL" id="FNVA01000001">
    <property type="protein sequence ID" value="SEF72824.1"/>
    <property type="molecule type" value="Genomic_DNA"/>
</dbReference>
<dbReference type="InterPro" id="IPR051533">
    <property type="entry name" value="WaaL-like"/>
</dbReference>
<sequence>MPEYSNPATNISTAAWTTPVASHRPLAQSLQADELMISSVRLEEILNLVPFMFLAINGSIPFISDPTPVEFQGWHIIFWTITCWMFYRTNFRLHLDLWTCRFGLAFLLFGLASGFWGTATLKAFIRPSIDSVCVFLYYNYLMSRFKRVQFVRMLVWALTILMVLSIIAAVAFPMVGVDQGTRNHEIAGSWQGVFSQKNNLGIGCAVGVAVALGLKPQTNADRTWRWLLMVLALFCVYKSGSRESWIAIGIILMLVPILAFIRRFDQRSRLPLIIIVGVIGTITTALIYTNLDAFLALFGRTRNLTNRTDIWAAVWLLIGRRPLLGYGTYGVWGTPVAYDADVRVGGWEVSSSHNDFLEIILTYGFIGFALYLPIIISAIFYIGRAVLSYTLAHLEVLIYCMIVVLVESFAAAVIMYTPAIGMILVLYCTSQLELIERTGFMRLDPSTRS</sequence>
<evidence type="ECO:0000256" key="4">
    <source>
        <dbReference type="ARBA" id="ARBA00023136"/>
    </source>
</evidence>
<keyword evidence="4 5" id="KW-0472">Membrane</keyword>
<feature type="transmembrane region" description="Helical" evidence="5">
    <location>
        <begin position="45"/>
        <end position="63"/>
    </location>
</feature>
<dbReference type="AlphaFoldDB" id="A0A1H5UCV1"/>
<dbReference type="OrthoDB" id="4391260at2"/>
<accession>A0A1H5UCV1</accession>
<proteinExistence type="predicted"/>
<feature type="domain" description="O-antigen ligase-related" evidence="6">
    <location>
        <begin position="227"/>
        <end position="372"/>
    </location>
</feature>
<feature type="transmembrane region" description="Helical" evidence="5">
    <location>
        <begin position="270"/>
        <end position="288"/>
    </location>
</feature>
<keyword evidence="3 5" id="KW-1133">Transmembrane helix</keyword>
<dbReference type="GO" id="GO:0016020">
    <property type="term" value="C:membrane"/>
    <property type="evidence" value="ECO:0007669"/>
    <property type="project" value="UniProtKB-SubCell"/>
</dbReference>
<feature type="transmembrane region" description="Helical" evidence="5">
    <location>
        <begin position="123"/>
        <end position="141"/>
    </location>
</feature>
<dbReference type="GO" id="GO:0016874">
    <property type="term" value="F:ligase activity"/>
    <property type="evidence" value="ECO:0007669"/>
    <property type="project" value="UniProtKB-KW"/>
</dbReference>
<keyword evidence="2 5" id="KW-0812">Transmembrane</keyword>
<feature type="transmembrane region" description="Helical" evidence="5">
    <location>
        <begin position="99"/>
        <end position="117"/>
    </location>
</feature>
<evidence type="ECO:0000256" key="1">
    <source>
        <dbReference type="ARBA" id="ARBA00004141"/>
    </source>
</evidence>
<feature type="transmembrane region" description="Helical" evidence="5">
    <location>
        <begin position="69"/>
        <end position="87"/>
    </location>
</feature>
<keyword evidence="7" id="KW-0436">Ligase</keyword>
<evidence type="ECO:0000259" key="6">
    <source>
        <dbReference type="Pfam" id="PF04932"/>
    </source>
</evidence>
<keyword evidence="8" id="KW-1185">Reference proteome</keyword>
<dbReference type="PANTHER" id="PTHR37422">
    <property type="entry name" value="TEICHURONIC ACID BIOSYNTHESIS PROTEIN TUAE"/>
    <property type="match status" value="1"/>
</dbReference>
<dbReference type="Proteomes" id="UP000236728">
    <property type="component" value="Unassembled WGS sequence"/>
</dbReference>
<feature type="transmembrane region" description="Helical" evidence="5">
    <location>
        <begin position="245"/>
        <end position="261"/>
    </location>
</feature>
<name>A0A1H5UCV1_9BACT</name>
<evidence type="ECO:0000256" key="3">
    <source>
        <dbReference type="ARBA" id="ARBA00022989"/>
    </source>
</evidence>
<feature type="transmembrane region" description="Helical" evidence="5">
    <location>
        <begin position="360"/>
        <end position="382"/>
    </location>
</feature>
<evidence type="ECO:0000313" key="7">
    <source>
        <dbReference type="EMBL" id="SEF72824.1"/>
    </source>
</evidence>